<dbReference type="EMBL" id="CAJPVJ010005734">
    <property type="protein sequence ID" value="CAG2169786.1"/>
    <property type="molecule type" value="Genomic_DNA"/>
</dbReference>
<dbReference type="CDD" id="cd02440">
    <property type="entry name" value="AdoMet_MTases"/>
    <property type="match status" value="1"/>
</dbReference>
<evidence type="ECO:0000259" key="1">
    <source>
        <dbReference type="Pfam" id="PF08241"/>
    </source>
</evidence>
<organism evidence="2">
    <name type="scientific">Oppiella nova</name>
    <dbReference type="NCBI Taxonomy" id="334625"/>
    <lineage>
        <taxon>Eukaryota</taxon>
        <taxon>Metazoa</taxon>
        <taxon>Ecdysozoa</taxon>
        <taxon>Arthropoda</taxon>
        <taxon>Chelicerata</taxon>
        <taxon>Arachnida</taxon>
        <taxon>Acari</taxon>
        <taxon>Acariformes</taxon>
        <taxon>Sarcoptiformes</taxon>
        <taxon>Oribatida</taxon>
        <taxon>Brachypylina</taxon>
        <taxon>Oppioidea</taxon>
        <taxon>Oppiidae</taxon>
        <taxon>Oppiella</taxon>
    </lineage>
</organism>
<sequence length="274" mass="31800">MDFDPEVYDNSNNDTLLPAKKLINIINDFKPVNSKFSTIVDIGCGSGNMTKLYAEHIDSQRFIGCDIDPKMIDFATKENRKSNIDYVLQDIQQDWDRFSPELKALKHRVSVITSNFALTWVKDIRTASQNISNLIANDGFVVLNIVYDGDIYDRLDPNDRILAEKYLKYPTEEEMIGKWINGLKKSGFSKIDIHYWEPKAVFTEKVYYEEYLNVPMNWYKSYAKLTNGSNVEMSKLLKRLLIEDRCKRLDTKSSKGEDLIEVTNYIWQIIASKS</sequence>
<dbReference type="InterPro" id="IPR029063">
    <property type="entry name" value="SAM-dependent_MTases_sf"/>
</dbReference>
<evidence type="ECO:0000313" key="2">
    <source>
        <dbReference type="EMBL" id="CAD7652599.1"/>
    </source>
</evidence>
<name>A0A7R9M548_9ACAR</name>
<accession>A0A7R9M548</accession>
<dbReference type="SUPFAM" id="SSF53335">
    <property type="entry name" value="S-adenosyl-L-methionine-dependent methyltransferases"/>
    <property type="match status" value="1"/>
</dbReference>
<dbReference type="Proteomes" id="UP000728032">
    <property type="component" value="Unassembled WGS sequence"/>
</dbReference>
<dbReference type="Gene3D" id="3.40.50.150">
    <property type="entry name" value="Vaccinia Virus protein VP39"/>
    <property type="match status" value="1"/>
</dbReference>
<dbReference type="GO" id="GO:0008757">
    <property type="term" value="F:S-adenosylmethionine-dependent methyltransferase activity"/>
    <property type="evidence" value="ECO:0007669"/>
    <property type="project" value="InterPro"/>
</dbReference>
<feature type="domain" description="Methyltransferase type 11" evidence="1">
    <location>
        <begin position="40"/>
        <end position="142"/>
    </location>
</feature>
<dbReference type="OrthoDB" id="6421843at2759"/>
<evidence type="ECO:0000313" key="3">
    <source>
        <dbReference type="Proteomes" id="UP000728032"/>
    </source>
</evidence>
<dbReference type="InterPro" id="IPR013216">
    <property type="entry name" value="Methyltransf_11"/>
</dbReference>
<protein>
    <recommendedName>
        <fullName evidence="1">Methyltransferase type 11 domain-containing protein</fullName>
    </recommendedName>
</protein>
<reference evidence="2" key="1">
    <citation type="submission" date="2020-11" db="EMBL/GenBank/DDBJ databases">
        <authorList>
            <person name="Tran Van P."/>
        </authorList>
    </citation>
    <scope>NUCLEOTIDE SEQUENCE</scope>
</reference>
<dbReference type="Pfam" id="PF08241">
    <property type="entry name" value="Methyltransf_11"/>
    <property type="match status" value="1"/>
</dbReference>
<dbReference type="PANTHER" id="PTHR43861">
    <property type="entry name" value="TRANS-ACONITATE 2-METHYLTRANSFERASE-RELATED"/>
    <property type="match status" value="1"/>
</dbReference>
<dbReference type="PANTHER" id="PTHR43861:SF1">
    <property type="entry name" value="TRANS-ACONITATE 2-METHYLTRANSFERASE"/>
    <property type="match status" value="1"/>
</dbReference>
<gene>
    <name evidence="2" type="ORF">ONB1V03_LOCUS9260</name>
</gene>
<dbReference type="AlphaFoldDB" id="A0A7R9M548"/>
<keyword evidence="3" id="KW-1185">Reference proteome</keyword>
<proteinExistence type="predicted"/>
<dbReference type="EMBL" id="OC920559">
    <property type="protein sequence ID" value="CAD7652599.1"/>
    <property type="molecule type" value="Genomic_DNA"/>
</dbReference>